<gene>
    <name evidence="6" type="ORF">C4K68_04645</name>
</gene>
<dbReference type="SUPFAM" id="SSF53850">
    <property type="entry name" value="Periplasmic binding protein-like II"/>
    <property type="match status" value="1"/>
</dbReference>
<evidence type="ECO:0000256" key="3">
    <source>
        <dbReference type="ARBA" id="ARBA00023125"/>
    </source>
</evidence>
<evidence type="ECO:0000259" key="5">
    <source>
        <dbReference type="PROSITE" id="PS50931"/>
    </source>
</evidence>
<dbReference type="InterPro" id="IPR058163">
    <property type="entry name" value="LysR-type_TF_proteobact-type"/>
</dbReference>
<dbReference type="AlphaFoldDB" id="A0A2S5KVM4"/>
<dbReference type="Pfam" id="PF03466">
    <property type="entry name" value="LysR_substrate"/>
    <property type="match status" value="1"/>
</dbReference>
<dbReference type="GO" id="GO:0043565">
    <property type="term" value="F:sequence-specific DNA binding"/>
    <property type="evidence" value="ECO:0007669"/>
    <property type="project" value="TreeGrafter"/>
</dbReference>
<evidence type="ECO:0000256" key="4">
    <source>
        <dbReference type="ARBA" id="ARBA00023163"/>
    </source>
</evidence>
<dbReference type="SUPFAM" id="SSF46785">
    <property type="entry name" value="Winged helix' DNA-binding domain"/>
    <property type="match status" value="1"/>
</dbReference>
<dbReference type="Pfam" id="PF00126">
    <property type="entry name" value="HTH_1"/>
    <property type="match status" value="1"/>
</dbReference>
<keyword evidence="2" id="KW-0805">Transcription regulation</keyword>
<keyword evidence="4" id="KW-0804">Transcription</keyword>
<dbReference type="Gene3D" id="1.10.10.10">
    <property type="entry name" value="Winged helix-like DNA-binding domain superfamily/Winged helix DNA-binding domain"/>
    <property type="match status" value="1"/>
</dbReference>
<dbReference type="GO" id="GO:0006351">
    <property type="term" value="P:DNA-templated transcription"/>
    <property type="evidence" value="ECO:0007669"/>
    <property type="project" value="TreeGrafter"/>
</dbReference>
<dbReference type="FunFam" id="1.10.10.10:FF:000001">
    <property type="entry name" value="LysR family transcriptional regulator"/>
    <property type="match status" value="1"/>
</dbReference>
<dbReference type="Proteomes" id="UP000238196">
    <property type="component" value="Unassembled WGS sequence"/>
</dbReference>
<name>A0A2S5KVM4_9PROT</name>
<dbReference type="PANTHER" id="PTHR30537:SF72">
    <property type="entry name" value="LYSR FAMILY TRANSCRIPTIONAL REGULATOR"/>
    <property type="match status" value="1"/>
</dbReference>
<dbReference type="PROSITE" id="PS50931">
    <property type="entry name" value="HTH_LYSR"/>
    <property type="match status" value="1"/>
</dbReference>
<protein>
    <submittedName>
        <fullName evidence="6">Transcriptional regulator</fullName>
    </submittedName>
</protein>
<evidence type="ECO:0000256" key="1">
    <source>
        <dbReference type="ARBA" id="ARBA00009437"/>
    </source>
</evidence>
<accession>A0A2S5KVM4</accession>
<dbReference type="EMBL" id="PRLP01000014">
    <property type="protein sequence ID" value="PPC78559.1"/>
    <property type="molecule type" value="Genomic_DNA"/>
</dbReference>
<dbReference type="InterPro" id="IPR036390">
    <property type="entry name" value="WH_DNA-bd_sf"/>
</dbReference>
<dbReference type="CDD" id="cd08422">
    <property type="entry name" value="PBP2_CrgA_like"/>
    <property type="match status" value="1"/>
</dbReference>
<dbReference type="InterPro" id="IPR005119">
    <property type="entry name" value="LysR_subst-bd"/>
</dbReference>
<evidence type="ECO:0000313" key="6">
    <source>
        <dbReference type="EMBL" id="PPC78559.1"/>
    </source>
</evidence>
<proteinExistence type="inferred from homology"/>
<comment type="caution">
    <text evidence="6">The sequence shown here is derived from an EMBL/GenBank/DDBJ whole genome shotgun (WGS) entry which is preliminary data.</text>
</comment>
<dbReference type="InterPro" id="IPR036388">
    <property type="entry name" value="WH-like_DNA-bd_sf"/>
</dbReference>
<keyword evidence="3" id="KW-0238">DNA-binding</keyword>
<sequence>MDSSQRVRAILSFVHAADAGSFAAAARILAISSAAVSKNVASLEKALGVRLMNRTTRTLQLTDEGALFLQQARIALQALDTAVDTVVSQRAGPSGRIRISTSTAFGHGYLMPQLPGLLARYPELSIEVDFDDRIVDLVREGYDLVIRGGSIADSALISRPIYRMIPVLVAAPAYLERYGIPLSPDGLNEHRLIARRFLGGRVANWSFRQRDGGISSVDPSANAVLTLTTPESVIQAACSGLGIARIGVHLVYPCLLSGELQLVLQDYHHPENYEMVIQYPHRALLPSRVRVTVDYLLEAFARCSELHVPLDTLGRFVVQDNLSQDR</sequence>
<dbReference type="InterPro" id="IPR000847">
    <property type="entry name" value="LysR_HTH_N"/>
</dbReference>
<dbReference type="Gene3D" id="3.40.190.290">
    <property type="match status" value="1"/>
</dbReference>
<dbReference type="PANTHER" id="PTHR30537">
    <property type="entry name" value="HTH-TYPE TRANSCRIPTIONAL REGULATOR"/>
    <property type="match status" value="1"/>
</dbReference>
<dbReference type="GO" id="GO:0003700">
    <property type="term" value="F:DNA-binding transcription factor activity"/>
    <property type="evidence" value="ECO:0007669"/>
    <property type="project" value="InterPro"/>
</dbReference>
<dbReference type="OrthoDB" id="5289705at2"/>
<evidence type="ECO:0000313" key="7">
    <source>
        <dbReference type="Proteomes" id="UP000238196"/>
    </source>
</evidence>
<feature type="domain" description="HTH lysR-type" evidence="5">
    <location>
        <begin position="1"/>
        <end position="62"/>
    </location>
</feature>
<reference evidence="6 7" key="1">
    <citation type="submission" date="2018-02" db="EMBL/GenBank/DDBJ databases">
        <title>novel marine gammaproteobacteria from coastal saline agro ecosystem.</title>
        <authorList>
            <person name="Krishnan R."/>
            <person name="Ramesh Kumar N."/>
        </authorList>
    </citation>
    <scope>NUCLEOTIDE SEQUENCE [LARGE SCALE GENOMIC DNA]</scope>
    <source>
        <strain evidence="6 7">228</strain>
    </source>
</reference>
<evidence type="ECO:0000256" key="2">
    <source>
        <dbReference type="ARBA" id="ARBA00023015"/>
    </source>
</evidence>
<organism evidence="6 7">
    <name type="scientific">Proteobacteria bacterium 228</name>
    <dbReference type="NCBI Taxonomy" id="2083153"/>
    <lineage>
        <taxon>Bacteria</taxon>
        <taxon>Pseudomonadati</taxon>
        <taxon>Pseudomonadota</taxon>
    </lineage>
</organism>
<comment type="similarity">
    <text evidence="1">Belongs to the LysR transcriptional regulatory family.</text>
</comment>